<dbReference type="Pfam" id="PF07228">
    <property type="entry name" value="SpoIIE"/>
    <property type="match status" value="1"/>
</dbReference>
<comment type="catalytic activity">
    <reaction evidence="4">
        <text>O-phospho-L-threonyl-[protein] + H2O = L-threonyl-[protein] + phosphate</text>
        <dbReference type="Rhea" id="RHEA:47004"/>
        <dbReference type="Rhea" id="RHEA-COMP:11060"/>
        <dbReference type="Rhea" id="RHEA-COMP:11605"/>
        <dbReference type="ChEBI" id="CHEBI:15377"/>
        <dbReference type="ChEBI" id="CHEBI:30013"/>
        <dbReference type="ChEBI" id="CHEBI:43474"/>
        <dbReference type="ChEBI" id="CHEBI:61977"/>
        <dbReference type="EC" id="3.1.3.16"/>
    </reaction>
</comment>
<evidence type="ECO:0000313" key="7">
    <source>
        <dbReference type="Proteomes" id="UP001177023"/>
    </source>
</evidence>
<keyword evidence="4" id="KW-0460">Magnesium</keyword>
<keyword evidence="4" id="KW-0378">Hydrolase</keyword>
<proteinExistence type="inferred from homology"/>
<comment type="similarity">
    <text evidence="2 4">Belongs to the PP2C family.</text>
</comment>
<dbReference type="PANTHER" id="PTHR12320:SF1">
    <property type="entry name" value="PROTEIN PHOSPHATASE PTC7 HOMOLOG"/>
    <property type="match status" value="1"/>
</dbReference>
<evidence type="ECO:0000256" key="2">
    <source>
        <dbReference type="ARBA" id="ARBA00006702"/>
    </source>
</evidence>
<dbReference type="SUPFAM" id="SSF81606">
    <property type="entry name" value="PP2C-like"/>
    <property type="match status" value="1"/>
</dbReference>
<protein>
    <recommendedName>
        <fullName evidence="4">Protein phosphatase</fullName>
        <ecNumber evidence="4">3.1.3.16</ecNumber>
    </recommendedName>
</protein>
<accession>A0AA36CVU3</accession>
<dbReference type="PROSITE" id="PS51746">
    <property type="entry name" value="PPM_2"/>
    <property type="match status" value="1"/>
</dbReference>
<dbReference type="Proteomes" id="UP001177023">
    <property type="component" value="Unassembled WGS sequence"/>
</dbReference>
<comment type="catalytic activity">
    <reaction evidence="4">
        <text>O-phospho-L-seryl-[protein] + H2O = L-seryl-[protein] + phosphate</text>
        <dbReference type="Rhea" id="RHEA:20629"/>
        <dbReference type="Rhea" id="RHEA-COMP:9863"/>
        <dbReference type="Rhea" id="RHEA-COMP:11604"/>
        <dbReference type="ChEBI" id="CHEBI:15377"/>
        <dbReference type="ChEBI" id="CHEBI:29999"/>
        <dbReference type="ChEBI" id="CHEBI:43474"/>
        <dbReference type="ChEBI" id="CHEBI:83421"/>
        <dbReference type="EC" id="3.1.3.16"/>
    </reaction>
</comment>
<evidence type="ECO:0000259" key="5">
    <source>
        <dbReference type="PROSITE" id="PS51746"/>
    </source>
</evidence>
<keyword evidence="3 4" id="KW-0904">Protein phosphatase</keyword>
<evidence type="ECO:0000256" key="1">
    <source>
        <dbReference type="ARBA" id="ARBA00001946"/>
    </source>
</evidence>
<keyword evidence="4" id="KW-0464">Manganese</keyword>
<keyword evidence="7" id="KW-1185">Reference proteome</keyword>
<sequence length="300" mass="32823">MFSRTSSPFLSLRYSARAVFSAWSFNFATKPHDVSTTTKKHLEVYVAHCGFAKKMTHGARREDVYGEDACFVSSHKGTHVVGVADGVGGWNAQGVDPSLFSSRLMFECKQVAETGAFEPTRPQMILDKAFTALKAAAKEILGSSTACLAVIHDDAFHAANLGDSGFIIVRDGKILCQSKEQLHFFNAPFQLSSHPPGGRFLSNLPKQADEYHLKLRTGDVIMLATDGLWDNVPVETIVDEMSRLNSPKKLESVCKTIALTALQLSADPRPSPFALKARAQGRMYQGGKPDDITIVLLYVL</sequence>
<dbReference type="SMART" id="SM00331">
    <property type="entry name" value="PP2C_SIG"/>
    <property type="match status" value="1"/>
</dbReference>
<keyword evidence="4" id="KW-0479">Metal-binding</keyword>
<dbReference type="GO" id="GO:0004722">
    <property type="term" value="F:protein serine/threonine phosphatase activity"/>
    <property type="evidence" value="ECO:0007669"/>
    <property type="project" value="UniProtKB-EC"/>
</dbReference>
<dbReference type="InterPro" id="IPR036457">
    <property type="entry name" value="PPM-type-like_dom_sf"/>
</dbReference>
<name>A0AA36CVU3_9BILA</name>
<dbReference type="AlphaFoldDB" id="A0AA36CVU3"/>
<dbReference type="EMBL" id="CATQJA010002637">
    <property type="protein sequence ID" value="CAJ0575423.1"/>
    <property type="molecule type" value="Genomic_DNA"/>
</dbReference>
<dbReference type="PANTHER" id="PTHR12320">
    <property type="entry name" value="PROTEIN PHOSPHATASE 2C"/>
    <property type="match status" value="1"/>
</dbReference>
<dbReference type="InterPro" id="IPR001932">
    <property type="entry name" value="PPM-type_phosphatase-like_dom"/>
</dbReference>
<dbReference type="SMART" id="SM00332">
    <property type="entry name" value="PP2Cc"/>
    <property type="match status" value="1"/>
</dbReference>
<gene>
    <name evidence="6" type="ORF">MSPICULIGERA_LOCUS13734</name>
</gene>
<dbReference type="EC" id="3.1.3.16" evidence="4"/>
<feature type="domain" description="PPM-type phosphatase" evidence="5">
    <location>
        <begin position="48"/>
        <end position="299"/>
    </location>
</feature>
<comment type="cofactor">
    <cofactor evidence="1 4">
        <name>Mg(2+)</name>
        <dbReference type="ChEBI" id="CHEBI:18420"/>
    </cofactor>
</comment>
<comment type="caution">
    <text evidence="6">The sequence shown here is derived from an EMBL/GenBank/DDBJ whole genome shotgun (WGS) entry which is preliminary data.</text>
</comment>
<dbReference type="GO" id="GO:0005739">
    <property type="term" value="C:mitochondrion"/>
    <property type="evidence" value="ECO:0007669"/>
    <property type="project" value="TreeGrafter"/>
</dbReference>
<evidence type="ECO:0000313" key="6">
    <source>
        <dbReference type="EMBL" id="CAJ0575423.1"/>
    </source>
</evidence>
<dbReference type="InterPro" id="IPR039123">
    <property type="entry name" value="PPTC7"/>
</dbReference>
<comment type="cofactor">
    <cofactor evidence="4">
        <name>Mn(2+)</name>
        <dbReference type="ChEBI" id="CHEBI:29035"/>
    </cofactor>
</comment>
<dbReference type="GO" id="GO:0046872">
    <property type="term" value="F:metal ion binding"/>
    <property type="evidence" value="ECO:0007669"/>
    <property type="project" value="UniProtKB-UniRule"/>
</dbReference>
<evidence type="ECO:0000256" key="4">
    <source>
        <dbReference type="RuleBase" id="RU366020"/>
    </source>
</evidence>
<feature type="non-terminal residue" evidence="6">
    <location>
        <position position="300"/>
    </location>
</feature>
<dbReference type="Gene3D" id="3.60.40.10">
    <property type="entry name" value="PPM-type phosphatase domain"/>
    <property type="match status" value="1"/>
</dbReference>
<evidence type="ECO:0000256" key="3">
    <source>
        <dbReference type="ARBA" id="ARBA00022912"/>
    </source>
</evidence>
<reference evidence="6" key="1">
    <citation type="submission" date="2023-06" db="EMBL/GenBank/DDBJ databases">
        <authorList>
            <person name="Delattre M."/>
        </authorList>
    </citation>
    <scope>NUCLEOTIDE SEQUENCE</scope>
    <source>
        <strain evidence="6">AF72</strain>
    </source>
</reference>
<organism evidence="6 7">
    <name type="scientific">Mesorhabditis spiculigera</name>
    <dbReference type="NCBI Taxonomy" id="96644"/>
    <lineage>
        <taxon>Eukaryota</taxon>
        <taxon>Metazoa</taxon>
        <taxon>Ecdysozoa</taxon>
        <taxon>Nematoda</taxon>
        <taxon>Chromadorea</taxon>
        <taxon>Rhabditida</taxon>
        <taxon>Rhabditina</taxon>
        <taxon>Rhabditomorpha</taxon>
        <taxon>Rhabditoidea</taxon>
        <taxon>Rhabditidae</taxon>
        <taxon>Mesorhabditinae</taxon>
        <taxon>Mesorhabditis</taxon>
    </lineage>
</organism>